<sequence>MRAHDAMQSEEANDAAWEAARGGVAGAVKWGIGAAVLGAAGYIWSPLYRSMTIQFKVYGSFSQLIRLGTDLFKVFTNVWHGTWSHDRGRLTAQSIRAPSENAAAVDGRQG</sequence>
<keyword evidence="2" id="KW-1185">Reference proteome</keyword>
<dbReference type="PANTHER" id="PTHR39153">
    <property type="entry name" value="AGR244WP"/>
    <property type="match status" value="1"/>
</dbReference>
<dbReference type="Proteomes" id="UP000236664">
    <property type="component" value="Unassembled WGS sequence"/>
</dbReference>
<evidence type="ECO:0000313" key="1">
    <source>
        <dbReference type="EMBL" id="PNP83175.1"/>
    </source>
</evidence>
<name>A0A2K0WLM2_GIBNY</name>
<reference evidence="1 2" key="1">
    <citation type="submission" date="2017-06" db="EMBL/GenBank/DDBJ databases">
        <title>Genome of Fusarium nygamai isolate CS10214.</title>
        <authorList>
            <person name="Gardiner D.M."/>
            <person name="Obanor F."/>
            <person name="Kazan K."/>
        </authorList>
    </citation>
    <scope>NUCLEOTIDE SEQUENCE [LARGE SCALE GENOMIC DNA]</scope>
    <source>
        <strain evidence="1 2">CS10214</strain>
    </source>
</reference>
<protein>
    <submittedName>
        <fullName evidence="1">Uncharacterized protein</fullName>
    </submittedName>
</protein>
<organism evidence="1 2">
    <name type="scientific">Gibberella nygamai</name>
    <name type="common">Bean root rot disease fungus</name>
    <name type="synonym">Fusarium nygamai</name>
    <dbReference type="NCBI Taxonomy" id="42673"/>
    <lineage>
        <taxon>Eukaryota</taxon>
        <taxon>Fungi</taxon>
        <taxon>Dikarya</taxon>
        <taxon>Ascomycota</taxon>
        <taxon>Pezizomycotina</taxon>
        <taxon>Sordariomycetes</taxon>
        <taxon>Hypocreomycetidae</taxon>
        <taxon>Hypocreales</taxon>
        <taxon>Nectriaceae</taxon>
        <taxon>Fusarium</taxon>
        <taxon>Fusarium fujikuroi species complex</taxon>
    </lineage>
</organism>
<accession>A0A2K0WLM2</accession>
<dbReference type="AlphaFoldDB" id="A0A2K0WLM2"/>
<gene>
    <name evidence="1" type="ORF">FNYG_03497</name>
</gene>
<dbReference type="OrthoDB" id="3979469at2759"/>
<dbReference type="PANTHER" id="PTHR39153:SF1">
    <property type="entry name" value="AGR244WP"/>
    <property type="match status" value="1"/>
</dbReference>
<comment type="caution">
    <text evidence="1">The sequence shown here is derived from an EMBL/GenBank/DDBJ whole genome shotgun (WGS) entry which is preliminary data.</text>
</comment>
<dbReference type="EMBL" id="MTQA01000054">
    <property type="protein sequence ID" value="PNP83175.1"/>
    <property type="molecule type" value="Genomic_DNA"/>
</dbReference>
<evidence type="ECO:0000313" key="2">
    <source>
        <dbReference type="Proteomes" id="UP000236664"/>
    </source>
</evidence>
<dbReference type="InterPro" id="IPR038882">
    <property type="entry name" value="Rcf3"/>
</dbReference>
<proteinExistence type="predicted"/>